<gene>
    <name evidence="3" type="ORF">Mic7113_4098</name>
</gene>
<evidence type="ECO:0000313" key="4">
    <source>
        <dbReference type="Proteomes" id="UP000010471"/>
    </source>
</evidence>
<feature type="signal peptide" evidence="2">
    <location>
        <begin position="1"/>
        <end position="32"/>
    </location>
</feature>
<dbReference type="EMBL" id="CP003630">
    <property type="protein sequence ID" value="AFZ19800.1"/>
    <property type="molecule type" value="Genomic_DNA"/>
</dbReference>
<accession>K9WHA3</accession>
<feature type="chain" id="PRO_5003937525" evidence="2">
    <location>
        <begin position="33"/>
        <end position="136"/>
    </location>
</feature>
<name>K9WHA3_9CYAN</name>
<dbReference type="HOGENOM" id="CLU_1873057_0_0_3"/>
<proteinExistence type="predicted"/>
<feature type="compositionally biased region" description="Polar residues" evidence="1">
    <location>
        <begin position="69"/>
        <end position="109"/>
    </location>
</feature>
<reference evidence="3 4" key="1">
    <citation type="submission" date="2012-06" db="EMBL/GenBank/DDBJ databases">
        <title>Finished chromosome of genome of Microcoleus sp. PCC 7113.</title>
        <authorList>
            <consortium name="US DOE Joint Genome Institute"/>
            <person name="Gugger M."/>
            <person name="Coursin T."/>
            <person name="Rippka R."/>
            <person name="Tandeau De Marsac N."/>
            <person name="Huntemann M."/>
            <person name="Wei C.-L."/>
            <person name="Han J."/>
            <person name="Detter J.C."/>
            <person name="Han C."/>
            <person name="Tapia R."/>
            <person name="Chen A."/>
            <person name="Kyrpides N."/>
            <person name="Mavromatis K."/>
            <person name="Markowitz V."/>
            <person name="Szeto E."/>
            <person name="Ivanova N."/>
            <person name="Pagani I."/>
            <person name="Pati A."/>
            <person name="Goodwin L."/>
            <person name="Nordberg H.P."/>
            <person name="Cantor M.N."/>
            <person name="Hua S.X."/>
            <person name="Woyke T."/>
            <person name="Kerfeld C.A."/>
        </authorList>
    </citation>
    <scope>NUCLEOTIDE SEQUENCE [LARGE SCALE GENOMIC DNA]</scope>
    <source>
        <strain evidence="3 4">PCC 7113</strain>
    </source>
</reference>
<feature type="compositionally biased region" description="Polar residues" evidence="1">
    <location>
        <begin position="121"/>
        <end position="136"/>
    </location>
</feature>
<keyword evidence="2" id="KW-0732">Signal</keyword>
<dbReference type="KEGG" id="mic:Mic7113_4098"/>
<evidence type="ECO:0000256" key="1">
    <source>
        <dbReference type="SAM" id="MobiDB-lite"/>
    </source>
</evidence>
<keyword evidence="4" id="KW-1185">Reference proteome</keyword>
<dbReference type="AlphaFoldDB" id="K9WHA3"/>
<feature type="compositionally biased region" description="Polar residues" evidence="1">
    <location>
        <begin position="35"/>
        <end position="52"/>
    </location>
</feature>
<feature type="region of interest" description="Disordered" evidence="1">
    <location>
        <begin position="35"/>
        <end position="136"/>
    </location>
</feature>
<sequence>MSTYHNKKSFKQVLTLIGVASASALLALPAFAQINPGNTQQNPVGTSGTPETQGGFIPQPQVPPVGNGTVPQTLGNPVSQPQVPSIGNGTVPQSLGNPSPSVGTDSIFQNPRGRGPIFQFPGSTNQTQPNTQINGM</sequence>
<evidence type="ECO:0000313" key="3">
    <source>
        <dbReference type="EMBL" id="AFZ19800.1"/>
    </source>
</evidence>
<dbReference type="RefSeq" id="WP_015183936.1">
    <property type="nucleotide sequence ID" value="NC_019738.1"/>
</dbReference>
<dbReference type="Proteomes" id="UP000010471">
    <property type="component" value="Chromosome"/>
</dbReference>
<organism evidence="3 4">
    <name type="scientific">Allocoleopsis franciscana PCC 7113</name>
    <dbReference type="NCBI Taxonomy" id="1173027"/>
    <lineage>
        <taxon>Bacteria</taxon>
        <taxon>Bacillati</taxon>
        <taxon>Cyanobacteriota</taxon>
        <taxon>Cyanophyceae</taxon>
        <taxon>Coleofasciculales</taxon>
        <taxon>Coleofasciculaceae</taxon>
        <taxon>Allocoleopsis</taxon>
        <taxon>Allocoleopsis franciscana</taxon>
    </lineage>
</organism>
<evidence type="ECO:0000256" key="2">
    <source>
        <dbReference type="SAM" id="SignalP"/>
    </source>
</evidence>
<protein>
    <submittedName>
        <fullName evidence="3">Uncharacterized protein</fullName>
    </submittedName>
</protein>